<reference evidence="2 3" key="1">
    <citation type="submission" date="2020-02" db="EMBL/GenBank/DDBJ databases">
        <authorList>
            <person name="Ferguson B K."/>
        </authorList>
    </citation>
    <scope>NUCLEOTIDE SEQUENCE [LARGE SCALE GENOMIC DNA]</scope>
</reference>
<protein>
    <recommendedName>
        <fullName evidence="4">Integrase zinc-binding domain-containing protein</fullName>
    </recommendedName>
</protein>
<sequence>VTERYAFLPREAVTRFLLGCAECQKRVDFGEITGSASSTPLTSKRTHDAADSMSSPPEYLPINLTTKNCIIRLSVPNFNKKNWMTATSRSSTLTSSTPTKRPRMSSSSEETSEISPISTDESSGLCLVVPDLNKIKQAETKNLICNIIGFRLGWKRRNAFKIRQKTPISRHPNTRKPQTNPSKCRRRSRGIMAVRSGSHNHHSTDDTEPPYQHWNMVDRSDDRLGPQLPPSRPWSRPVARRSAGRRTGRAALSPPGMPVVRYSAIRRCTAHRRLKLAQLEKGSIFESFRPAVTSTLGRLWVFIFN</sequence>
<dbReference type="Proteomes" id="UP000479000">
    <property type="component" value="Unassembled WGS sequence"/>
</dbReference>
<evidence type="ECO:0000313" key="3">
    <source>
        <dbReference type="Proteomes" id="UP000479000"/>
    </source>
</evidence>
<evidence type="ECO:0008006" key="4">
    <source>
        <dbReference type="Google" id="ProtNLM"/>
    </source>
</evidence>
<feature type="region of interest" description="Disordered" evidence="1">
    <location>
        <begin position="163"/>
        <end position="255"/>
    </location>
</feature>
<keyword evidence="3" id="KW-1185">Reference proteome</keyword>
<evidence type="ECO:0000256" key="1">
    <source>
        <dbReference type="SAM" id="MobiDB-lite"/>
    </source>
</evidence>
<proteinExistence type="predicted"/>
<feature type="compositionally biased region" description="Basic residues" evidence="1">
    <location>
        <begin position="238"/>
        <end position="248"/>
    </location>
</feature>
<feature type="region of interest" description="Disordered" evidence="1">
    <location>
        <begin position="86"/>
        <end position="118"/>
    </location>
</feature>
<organism evidence="2 3">
    <name type="scientific">Nesidiocoris tenuis</name>
    <dbReference type="NCBI Taxonomy" id="355587"/>
    <lineage>
        <taxon>Eukaryota</taxon>
        <taxon>Metazoa</taxon>
        <taxon>Ecdysozoa</taxon>
        <taxon>Arthropoda</taxon>
        <taxon>Hexapoda</taxon>
        <taxon>Insecta</taxon>
        <taxon>Pterygota</taxon>
        <taxon>Neoptera</taxon>
        <taxon>Paraneoptera</taxon>
        <taxon>Hemiptera</taxon>
        <taxon>Heteroptera</taxon>
        <taxon>Panheteroptera</taxon>
        <taxon>Cimicomorpha</taxon>
        <taxon>Miridae</taxon>
        <taxon>Dicyphina</taxon>
        <taxon>Nesidiocoris</taxon>
    </lineage>
</organism>
<dbReference type="EMBL" id="CADCXU010011520">
    <property type="protein sequence ID" value="CAB0001789.1"/>
    <property type="molecule type" value="Genomic_DNA"/>
</dbReference>
<evidence type="ECO:0000313" key="2">
    <source>
        <dbReference type="EMBL" id="CAB0001789.1"/>
    </source>
</evidence>
<accession>A0A6H5GJH6</accession>
<dbReference type="OrthoDB" id="10047222at2759"/>
<gene>
    <name evidence="2" type="ORF">NTEN_LOCUS7576</name>
</gene>
<feature type="non-terminal residue" evidence="2">
    <location>
        <position position="1"/>
    </location>
</feature>
<name>A0A6H5GJH6_9HEMI</name>
<feature type="compositionally biased region" description="Polar residues" evidence="1">
    <location>
        <begin position="34"/>
        <end position="43"/>
    </location>
</feature>
<dbReference type="AlphaFoldDB" id="A0A6H5GJH6"/>
<feature type="region of interest" description="Disordered" evidence="1">
    <location>
        <begin position="34"/>
        <end position="57"/>
    </location>
</feature>